<keyword evidence="1" id="KW-1133">Transmembrane helix</keyword>
<keyword evidence="1" id="KW-0812">Transmembrane</keyword>
<comment type="caution">
    <text evidence="2">The sequence shown here is derived from an EMBL/GenBank/DDBJ whole genome shotgun (WGS) entry which is preliminary data.</text>
</comment>
<name>A0A6I1MY09_9CLOT</name>
<organism evidence="2 3">
    <name type="scientific">Clostridium tarantellae</name>
    <dbReference type="NCBI Taxonomy" id="39493"/>
    <lineage>
        <taxon>Bacteria</taxon>
        <taxon>Bacillati</taxon>
        <taxon>Bacillota</taxon>
        <taxon>Clostridia</taxon>
        <taxon>Eubacteriales</taxon>
        <taxon>Clostridiaceae</taxon>
        <taxon>Clostridium</taxon>
    </lineage>
</organism>
<gene>
    <name evidence="2" type="ORF">GBZ86_14940</name>
</gene>
<protein>
    <submittedName>
        <fullName evidence="2">Uncharacterized protein</fullName>
    </submittedName>
</protein>
<accession>A0A6I1MY09</accession>
<evidence type="ECO:0000313" key="2">
    <source>
        <dbReference type="EMBL" id="MPQ45019.1"/>
    </source>
</evidence>
<evidence type="ECO:0000313" key="3">
    <source>
        <dbReference type="Proteomes" id="UP000430345"/>
    </source>
</evidence>
<dbReference type="Proteomes" id="UP000430345">
    <property type="component" value="Unassembled WGS sequence"/>
</dbReference>
<dbReference type="AlphaFoldDB" id="A0A6I1MY09"/>
<proteinExistence type="predicted"/>
<evidence type="ECO:0000256" key="1">
    <source>
        <dbReference type="SAM" id="Phobius"/>
    </source>
</evidence>
<dbReference type="EMBL" id="WHJC01000400">
    <property type="protein sequence ID" value="MPQ45019.1"/>
    <property type="molecule type" value="Genomic_DNA"/>
</dbReference>
<keyword evidence="1" id="KW-0472">Membrane</keyword>
<keyword evidence="3" id="KW-1185">Reference proteome</keyword>
<dbReference type="RefSeq" id="WP_152891970.1">
    <property type="nucleotide sequence ID" value="NZ_WHJC01000400.1"/>
</dbReference>
<sequence>MSNKLINLVRSFSIGLSVIITLIMIIFIIYSEIFYKQVNISKQEVKNKKIGQILITEYESLKLDYISQPENINVGLKEKIKEIDLKRSNKKSK</sequence>
<reference evidence="2 3" key="1">
    <citation type="submission" date="2019-10" db="EMBL/GenBank/DDBJ databases">
        <title>The Genome Sequence of Clostridium tarantellae Isolated from Fish Brain.</title>
        <authorList>
            <person name="Bano L."/>
            <person name="Kiel M."/>
            <person name="Sales G."/>
            <person name="Doxey A.C."/>
            <person name="Mansfield M.J."/>
            <person name="Schiavone M."/>
            <person name="Rossetto O."/>
            <person name="Pirazzini M."/>
            <person name="Dobrindt U."/>
            <person name="Montecucco C."/>
        </authorList>
    </citation>
    <scope>NUCLEOTIDE SEQUENCE [LARGE SCALE GENOMIC DNA]</scope>
    <source>
        <strain evidence="2 3">DSM 3997</strain>
    </source>
</reference>
<feature type="transmembrane region" description="Helical" evidence="1">
    <location>
        <begin position="12"/>
        <end position="35"/>
    </location>
</feature>